<dbReference type="Proteomes" id="UP000287830">
    <property type="component" value="Unassembled WGS sequence"/>
</dbReference>
<dbReference type="GeneID" id="95619537"/>
<dbReference type="InterPro" id="IPR007278">
    <property type="entry name" value="DUF397"/>
</dbReference>
<evidence type="ECO:0000313" key="3">
    <source>
        <dbReference type="Proteomes" id="UP000287830"/>
    </source>
</evidence>
<gene>
    <name evidence="2" type="ORF">OEIGOIKO_00461</name>
</gene>
<feature type="domain" description="DUF397" evidence="1">
    <location>
        <begin position="16"/>
        <end position="69"/>
    </location>
</feature>
<dbReference type="EMBL" id="BHZC01000001">
    <property type="protein sequence ID" value="GCD32744.1"/>
    <property type="molecule type" value="Genomic_DNA"/>
</dbReference>
<evidence type="ECO:0000313" key="2">
    <source>
        <dbReference type="EMBL" id="GCD32744.1"/>
    </source>
</evidence>
<accession>A0A7U9KNY1</accession>
<dbReference type="Pfam" id="PF04149">
    <property type="entry name" value="DUF397"/>
    <property type="match status" value="1"/>
</dbReference>
<sequence>MESLPNGICASAIEGAVWRKSSRSNPNGNCVELAVLADGGVAVRNSRHTGGPALVYTRDEIAAFVQGAKDGDFDDLTGTG</sequence>
<dbReference type="OrthoDB" id="4558943at2"/>
<name>A0A7U9KNY1_9ACTN</name>
<dbReference type="AlphaFoldDB" id="A0A7U9KNY1"/>
<reference evidence="2 3" key="1">
    <citation type="submission" date="2018-11" db="EMBL/GenBank/DDBJ databases">
        <title>Whole genome sequence of Streptomyces chrestomyceticus NBRC 13444(T).</title>
        <authorList>
            <person name="Komaki H."/>
            <person name="Tamura T."/>
        </authorList>
    </citation>
    <scope>NUCLEOTIDE SEQUENCE [LARGE SCALE GENOMIC DNA]</scope>
    <source>
        <strain evidence="2 3">NBRC 13444</strain>
    </source>
</reference>
<organism evidence="2 3">
    <name type="scientific">Streptomyces chrestomyceticus JCM 4735</name>
    <dbReference type="NCBI Taxonomy" id="1306181"/>
    <lineage>
        <taxon>Bacteria</taxon>
        <taxon>Bacillati</taxon>
        <taxon>Actinomycetota</taxon>
        <taxon>Actinomycetes</taxon>
        <taxon>Kitasatosporales</taxon>
        <taxon>Streptomycetaceae</taxon>
        <taxon>Streptomyces</taxon>
    </lineage>
</organism>
<protein>
    <submittedName>
        <fullName evidence="2">Transcriptional regulator</fullName>
    </submittedName>
</protein>
<evidence type="ECO:0000259" key="1">
    <source>
        <dbReference type="Pfam" id="PF04149"/>
    </source>
</evidence>
<comment type="caution">
    <text evidence="2">The sequence shown here is derived from an EMBL/GenBank/DDBJ whole genome shotgun (WGS) entry which is preliminary data.</text>
</comment>
<dbReference type="RefSeq" id="WP_125043342.1">
    <property type="nucleotide sequence ID" value="NZ_BHZC01000001.1"/>
</dbReference>
<proteinExistence type="predicted"/>